<evidence type="ECO:0000256" key="5">
    <source>
        <dbReference type="ARBA" id="ARBA00022801"/>
    </source>
</evidence>
<keyword evidence="3" id="KW-0547">Nucleotide-binding</keyword>
<dbReference type="CDD" id="cd18789">
    <property type="entry name" value="SF2_C_XPB"/>
    <property type="match status" value="1"/>
</dbReference>
<evidence type="ECO:0000256" key="1">
    <source>
        <dbReference type="ARBA" id="ARBA00004123"/>
    </source>
</evidence>
<keyword evidence="11" id="KW-0539">Nucleus</keyword>
<evidence type="ECO:0000256" key="7">
    <source>
        <dbReference type="ARBA" id="ARBA00022840"/>
    </source>
</evidence>
<dbReference type="GO" id="GO:0043138">
    <property type="term" value="F:3'-5' DNA helicase activity"/>
    <property type="evidence" value="ECO:0007669"/>
    <property type="project" value="UniProtKB-EC"/>
</dbReference>
<dbReference type="PROSITE" id="PS51192">
    <property type="entry name" value="HELICASE_ATP_BIND_1"/>
    <property type="match status" value="1"/>
</dbReference>
<dbReference type="Pfam" id="PF16203">
    <property type="entry name" value="ERCC3_RAD25_C"/>
    <property type="match status" value="1"/>
</dbReference>
<reference evidence="17" key="1">
    <citation type="submission" date="2016-09" db="EMBL/GenBank/DDBJ databases">
        <authorList>
            <person name="Hebert L."/>
            <person name="Moumen B."/>
        </authorList>
    </citation>
    <scope>NUCLEOTIDE SEQUENCE [LARGE SCALE GENOMIC DNA]</scope>
    <source>
        <strain evidence="17">OVI</strain>
    </source>
</reference>
<evidence type="ECO:0000256" key="9">
    <source>
        <dbReference type="ARBA" id="ARBA00023204"/>
    </source>
</evidence>
<evidence type="ECO:0000256" key="2">
    <source>
        <dbReference type="ARBA" id="ARBA00006637"/>
    </source>
</evidence>
<gene>
    <name evidence="17" type="ORF">TEOVI_000747500</name>
</gene>
<dbReference type="GO" id="GO:0005675">
    <property type="term" value="C:transcription factor TFIIH holo complex"/>
    <property type="evidence" value="ECO:0007669"/>
    <property type="project" value="TreeGrafter"/>
</dbReference>
<dbReference type="GO" id="GO:0005524">
    <property type="term" value="F:ATP binding"/>
    <property type="evidence" value="ECO:0007669"/>
    <property type="project" value="UniProtKB-KW"/>
</dbReference>
<dbReference type="InterPro" id="IPR014001">
    <property type="entry name" value="Helicase_ATP-bd"/>
</dbReference>
<dbReference type="InterPro" id="IPR006935">
    <property type="entry name" value="Helicase/UvrB_N"/>
</dbReference>
<comment type="catalytic activity">
    <reaction evidence="14">
        <text>ATP + H2O = ADP + phosphate + H(+)</text>
        <dbReference type="Rhea" id="RHEA:13065"/>
        <dbReference type="ChEBI" id="CHEBI:15377"/>
        <dbReference type="ChEBI" id="CHEBI:15378"/>
        <dbReference type="ChEBI" id="CHEBI:30616"/>
        <dbReference type="ChEBI" id="CHEBI:43474"/>
        <dbReference type="ChEBI" id="CHEBI:456216"/>
        <dbReference type="EC" id="5.6.2.4"/>
    </reaction>
</comment>
<dbReference type="NCBIfam" id="TIGR00603">
    <property type="entry name" value="rad25"/>
    <property type="match status" value="1"/>
</dbReference>
<dbReference type="EMBL" id="CZPT02000342">
    <property type="protein sequence ID" value="SCU65560.1"/>
    <property type="molecule type" value="Genomic_DNA"/>
</dbReference>
<dbReference type="GO" id="GO:0006367">
    <property type="term" value="P:transcription initiation at RNA polymerase II promoter"/>
    <property type="evidence" value="ECO:0007669"/>
    <property type="project" value="InterPro"/>
</dbReference>
<dbReference type="GO" id="GO:0016887">
    <property type="term" value="F:ATP hydrolysis activity"/>
    <property type="evidence" value="ECO:0007669"/>
    <property type="project" value="RHEA"/>
</dbReference>
<dbReference type="GeneID" id="92381409"/>
<dbReference type="InterPro" id="IPR050615">
    <property type="entry name" value="ATP-dep_DNA_Helicase"/>
</dbReference>
<sequence>MQCLFLEERIKKEGCVVLFAEAFRPSFANIQGFLTTIAEPVSRLSLMHEYRMTYFSLGAAASASISVSEVIQFLDDHVYFFRDKCFASYRESVCAFAEMYMSRCNLARVVIDESRTLLECKDIVTAKTLLKDRVVRSLCCQPKETVGEDACPHFLLKSRAAARVVAERCVLLGYPLQQQYEYEKDTSIRNVNIALKSQTRPRPYQIAAVDAAASDGALRSGCIVLPCGSGKTLVGIMLLCKVKKPTLILCAGGVSVEQWRNQILEFASVCAPANNEEGDPSNSTTDEKVRTAAVGAARISCLTGKQKDEITDETDIVLTTYSMLVTAHKAQARCQVEGFEMNADGRGRKPRRVNPKERLFQPYGLLIMDEVHMMPADAYKDSLGFINAKGVVGLTATYVREDSKIRDLFHLVGPKLFDISWERLASSGYLAHVTCIEVLTPLARRFSLEYLERSSELTSPQRGTPLLVMLAAANPNKMLCVMEIVKRHVAESSKILVFCDHIMLLKEYSKLLGAPVVCGDTPHRERLMIFSDFQSTSKVNVVCLSRVGDVSVNLPSANVVVQVSSHGGSRRQEAQRLGRILRPKEKASNGKPTDAWFYTVISTDTVEMSYAAHRTAFLVDQGYTCSVTEFNPDGAPEAAVEGVDDTAPGDVVSIRQAKLRGTFKKQELKCSVASPTAQGSVNPRSLDYQEKLLCRVVASWELDYQNATSQQNEPGVANDTATGLIDKKMKRARDETAEDIKREWNSGAQTTQPRGDFCRLPLQRLVGANDDVVYHES</sequence>
<evidence type="ECO:0000259" key="16">
    <source>
        <dbReference type="PROSITE" id="PS51194"/>
    </source>
</evidence>
<dbReference type="EC" id="5.6.2.4" evidence="13"/>
<dbReference type="Pfam" id="PF13625">
    <property type="entry name" value="Helicase_C_3"/>
    <property type="match status" value="1"/>
</dbReference>
<dbReference type="SMART" id="SM00487">
    <property type="entry name" value="DEXDc"/>
    <property type="match status" value="1"/>
</dbReference>
<dbReference type="PROSITE" id="PS51194">
    <property type="entry name" value="HELICASE_CTER"/>
    <property type="match status" value="1"/>
</dbReference>
<evidence type="ECO:0000313" key="17">
    <source>
        <dbReference type="EMBL" id="SCU65560.1"/>
    </source>
</evidence>
<dbReference type="PANTHER" id="PTHR11274">
    <property type="entry name" value="RAD25/XP-B DNA REPAIR HELICASE"/>
    <property type="match status" value="1"/>
</dbReference>
<dbReference type="PANTHER" id="PTHR11274:SF0">
    <property type="entry name" value="GENERAL TRANSCRIPTION AND DNA REPAIR FACTOR IIH HELICASE SUBUNIT XPB"/>
    <property type="match status" value="1"/>
</dbReference>
<dbReference type="GO" id="GO:0006289">
    <property type="term" value="P:nucleotide-excision repair"/>
    <property type="evidence" value="ECO:0007669"/>
    <property type="project" value="InterPro"/>
</dbReference>
<proteinExistence type="inferred from homology"/>
<dbReference type="Proteomes" id="UP000195570">
    <property type="component" value="Unassembled WGS sequence"/>
</dbReference>
<evidence type="ECO:0000259" key="15">
    <source>
        <dbReference type="PROSITE" id="PS51192"/>
    </source>
</evidence>
<evidence type="ECO:0000256" key="10">
    <source>
        <dbReference type="ARBA" id="ARBA00023235"/>
    </source>
</evidence>
<name>A0A1G4I1Q1_TRYEQ</name>
<evidence type="ECO:0000256" key="4">
    <source>
        <dbReference type="ARBA" id="ARBA00022763"/>
    </source>
</evidence>
<dbReference type="RefSeq" id="XP_067077142.1">
    <property type="nucleotide sequence ID" value="XM_067221041.1"/>
</dbReference>
<keyword evidence="8" id="KW-0238">DNA-binding</keyword>
<dbReference type="SMART" id="SM00490">
    <property type="entry name" value="HELICc"/>
    <property type="match status" value="1"/>
</dbReference>
<dbReference type="InterPro" id="IPR001161">
    <property type="entry name" value="XPB/Ssl2"/>
</dbReference>
<dbReference type="Pfam" id="PF04851">
    <property type="entry name" value="ResIII"/>
    <property type="match status" value="1"/>
</dbReference>
<dbReference type="GO" id="GO:0000112">
    <property type="term" value="C:nucleotide-excision repair factor 3 complex"/>
    <property type="evidence" value="ECO:0007669"/>
    <property type="project" value="TreeGrafter"/>
</dbReference>
<keyword evidence="10" id="KW-0413">Isomerase</keyword>
<keyword evidence="7" id="KW-0067">ATP-binding</keyword>
<dbReference type="GO" id="GO:0097550">
    <property type="term" value="C:transcription preinitiation complex"/>
    <property type="evidence" value="ECO:0007669"/>
    <property type="project" value="TreeGrafter"/>
</dbReference>
<dbReference type="VEuPathDB" id="TriTrypDB:TEOVI_000747500"/>
<keyword evidence="6 17" id="KW-0347">Helicase</keyword>
<dbReference type="AlphaFoldDB" id="A0A1G4I1Q1"/>
<keyword evidence="4" id="KW-0227">DNA damage</keyword>
<organism evidence="17 18">
    <name type="scientific">Trypanosoma equiperdum</name>
    <dbReference type="NCBI Taxonomy" id="5694"/>
    <lineage>
        <taxon>Eukaryota</taxon>
        <taxon>Discoba</taxon>
        <taxon>Euglenozoa</taxon>
        <taxon>Kinetoplastea</taxon>
        <taxon>Metakinetoplastina</taxon>
        <taxon>Trypanosomatida</taxon>
        <taxon>Trypanosomatidae</taxon>
        <taxon>Trypanosoma</taxon>
    </lineage>
</organism>
<dbReference type="InterPro" id="IPR027417">
    <property type="entry name" value="P-loop_NTPase"/>
</dbReference>
<dbReference type="InterPro" id="IPR001650">
    <property type="entry name" value="Helicase_C-like"/>
</dbReference>
<accession>A0A1G4I1Q1</accession>
<dbReference type="InterPro" id="IPR032438">
    <property type="entry name" value="ERCC3_RAD25_C"/>
</dbReference>
<comment type="catalytic activity">
    <reaction evidence="12">
        <text>Couples ATP hydrolysis with the unwinding of duplex DNA by translocating in the 3'-5' direction.</text>
        <dbReference type="EC" id="5.6.2.4"/>
    </reaction>
</comment>
<keyword evidence="18" id="KW-1185">Reference proteome</keyword>
<feature type="domain" description="Helicase ATP-binding" evidence="15">
    <location>
        <begin position="212"/>
        <end position="416"/>
    </location>
</feature>
<comment type="caution">
    <text evidence="17">The sequence shown here is derived from an EMBL/GenBank/DDBJ whole genome shotgun (WGS) entry which is preliminary data.</text>
</comment>
<evidence type="ECO:0000256" key="3">
    <source>
        <dbReference type="ARBA" id="ARBA00022741"/>
    </source>
</evidence>
<feature type="domain" description="Helicase C-terminal" evidence="16">
    <location>
        <begin position="484"/>
        <end position="631"/>
    </location>
</feature>
<dbReference type="FunFam" id="3.40.50.300:FF:002931">
    <property type="entry name" value="DNA repair helicase XPB-R"/>
    <property type="match status" value="1"/>
</dbReference>
<protein>
    <recommendedName>
        <fullName evidence="13">DNA 3'-5' helicase</fullName>
        <ecNumber evidence="13">5.6.2.4</ecNumber>
    </recommendedName>
</protein>
<evidence type="ECO:0000256" key="14">
    <source>
        <dbReference type="ARBA" id="ARBA00048988"/>
    </source>
</evidence>
<comment type="subcellular location">
    <subcellularLocation>
        <location evidence="1">Nucleus</location>
    </subcellularLocation>
</comment>
<comment type="similarity">
    <text evidence="2">Belongs to the helicase family. RAD25/XPB subfamily.</text>
</comment>
<evidence type="ECO:0000256" key="12">
    <source>
        <dbReference type="ARBA" id="ARBA00034617"/>
    </source>
</evidence>
<dbReference type="GO" id="GO:0003677">
    <property type="term" value="F:DNA binding"/>
    <property type="evidence" value="ECO:0007669"/>
    <property type="project" value="UniProtKB-KW"/>
</dbReference>
<keyword evidence="5 17" id="KW-0378">Hydrolase</keyword>
<dbReference type="Gene3D" id="3.40.50.300">
    <property type="entry name" value="P-loop containing nucleotide triphosphate hydrolases"/>
    <property type="match status" value="2"/>
</dbReference>
<evidence type="ECO:0000256" key="11">
    <source>
        <dbReference type="ARBA" id="ARBA00023242"/>
    </source>
</evidence>
<dbReference type="InterPro" id="IPR032830">
    <property type="entry name" value="XPB/Ssl2_N"/>
</dbReference>
<keyword evidence="9" id="KW-0234">DNA repair</keyword>
<evidence type="ECO:0000256" key="6">
    <source>
        <dbReference type="ARBA" id="ARBA00022806"/>
    </source>
</evidence>
<dbReference type="SUPFAM" id="SSF52540">
    <property type="entry name" value="P-loop containing nucleoside triphosphate hydrolases"/>
    <property type="match status" value="1"/>
</dbReference>
<evidence type="ECO:0000256" key="8">
    <source>
        <dbReference type="ARBA" id="ARBA00023125"/>
    </source>
</evidence>
<evidence type="ECO:0000256" key="13">
    <source>
        <dbReference type="ARBA" id="ARBA00034808"/>
    </source>
</evidence>
<evidence type="ECO:0000313" key="18">
    <source>
        <dbReference type="Proteomes" id="UP000195570"/>
    </source>
</evidence>